<feature type="non-terminal residue" evidence="1">
    <location>
        <position position="1"/>
    </location>
</feature>
<comment type="caution">
    <text evidence="1">The sequence shown here is derived from an EMBL/GenBank/DDBJ whole genome shotgun (WGS) entry which is preliminary data.</text>
</comment>
<dbReference type="AlphaFoldDB" id="A0A8S1JD32"/>
<feature type="non-terminal residue" evidence="1">
    <location>
        <position position="61"/>
    </location>
</feature>
<keyword evidence="2" id="KW-1185">Reference proteome</keyword>
<dbReference type="Proteomes" id="UP000708148">
    <property type="component" value="Unassembled WGS sequence"/>
</dbReference>
<sequence>QIPTREACDPKFDRTGGGILETTFAPCALDIELNWPTWVPTDCCHAIADVTKIERGGELAG</sequence>
<dbReference type="EMBL" id="CAJHUC010003015">
    <property type="protein sequence ID" value="CAD7705093.1"/>
    <property type="molecule type" value="Genomic_DNA"/>
</dbReference>
<organism evidence="1 2">
    <name type="scientific">Ostreobium quekettii</name>
    <dbReference type="NCBI Taxonomy" id="121088"/>
    <lineage>
        <taxon>Eukaryota</taxon>
        <taxon>Viridiplantae</taxon>
        <taxon>Chlorophyta</taxon>
        <taxon>core chlorophytes</taxon>
        <taxon>Ulvophyceae</taxon>
        <taxon>TCBD clade</taxon>
        <taxon>Bryopsidales</taxon>
        <taxon>Ostreobineae</taxon>
        <taxon>Ostreobiaceae</taxon>
        <taxon>Ostreobium</taxon>
    </lineage>
</organism>
<evidence type="ECO:0000313" key="1">
    <source>
        <dbReference type="EMBL" id="CAD7705093.1"/>
    </source>
</evidence>
<proteinExistence type="predicted"/>
<evidence type="ECO:0000313" key="2">
    <source>
        <dbReference type="Proteomes" id="UP000708148"/>
    </source>
</evidence>
<accession>A0A8S1JD32</accession>
<gene>
    <name evidence="1" type="ORF">OSTQU699_LOCUS10448</name>
</gene>
<name>A0A8S1JD32_9CHLO</name>
<reference evidence="1" key="1">
    <citation type="submission" date="2020-12" db="EMBL/GenBank/DDBJ databases">
        <authorList>
            <person name="Iha C."/>
        </authorList>
    </citation>
    <scope>NUCLEOTIDE SEQUENCE</scope>
</reference>
<protein>
    <submittedName>
        <fullName evidence="1">Uncharacterized protein</fullName>
    </submittedName>
</protein>